<reference evidence="3" key="1">
    <citation type="submission" date="2018-01" db="EMBL/GenBank/DDBJ databases">
        <authorList>
            <person name="Kerou L M."/>
        </authorList>
    </citation>
    <scope>NUCLEOTIDE SEQUENCE [LARGE SCALE GENOMIC DNA]</scope>
    <source>
        <strain evidence="3">SCU2</strain>
    </source>
</reference>
<evidence type="ECO:0000256" key="1">
    <source>
        <dbReference type="SAM" id="Phobius"/>
    </source>
</evidence>
<protein>
    <submittedName>
        <fullName evidence="2">Uncharacterized protein</fullName>
    </submittedName>
</protein>
<evidence type="ECO:0000313" key="2">
    <source>
        <dbReference type="EMBL" id="SPC33314.1"/>
    </source>
</evidence>
<organism evidence="2 3">
    <name type="scientific">Candidatus Nitrosocaldus cavascurensis</name>
    <dbReference type="NCBI Taxonomy" id="2058097"/>
    <lineage>
        <taxon>Archaea</taxon>
        <taxon>Nitrososphaerota</taxon>
        <taxon>Nitrososphaeria</taxon>
        <taxon>Candidatus Nitrosocaldales</taxon>
        <taxon>Candidatus Nitrosocaldaceae</taxon>
        <taxon>Candidatus Nitrosocaldus</taxon>
    </lineage>
</organism>
<gene>
    <name evidence="2" type="ORF">NCAV_0114</name>
</gene>
<dbReference type="Proteomes" id="UP000236248">
    <property type="component" value="Chromosome NCAV"/>
</dbReference>
<keyword evidence="1" id="KW-1133">Transmembrane helix</keyword>
<proteinExistence type="predicted"/>
<accession>A0A2K5ANV1</accession>
<keyword evidence="3" id="KW-1185">Reference proteome</keyword>
<dbReference type="EMBL" id="LT981265">
    <property type="protein sequence ID" value="SPC33314.1"/>
    <property type="molecule type" value="Genomic_DNA"/>
</dbReference>
<dbReference type="AlphaFoldDB" id="A0A2K5ANV1"/>
<keyword evidence="1" id="KW-0472">Membrane</keyword>
<sequence>MRRSILLFMMPVISWLVIIYTNVFLAINTPKQNTEYDDSPNSIPVGLSRWVDGGDDSRDPWHWRLKIWKWREFLACESIALDMHDGNAYNYVRFDGSSIEMSLLTIPEMDYVYVAGISVGDVWREGGKSNSYQPEPLRIAMLDRLTLDLNIHEFRGAPLSPFILPSWYALLTDLWFRVKNVTIEDDNGVKHYGEKVLGIDIFHRTMSGGLNILVMGMKDEYSRIEPCNKNFIYSINLPSSTTSIDILALLKKVQEEARSKGWYFSMDDVELVMVETVLESYWSYTYARVEPPIIVYSKRVD</sequence>
<name>A0A2K5ANV1_9ARCH</name>
<keyword evidence="1" id="KW-0812">Transmembrane</keyword>
<evidence type="ECO:0000313" key="3">
    <source>
        <dbReference type="Proteomes" id="UP000236248"/>
    </source>
</evidence>
<feature type="transmembrane region" description="Helical" evidence="1">
    <location>
        <begin position="7"/>
        <end position="27"/>
    </location>
</feature>
<dbReference type="KEGG" id="ncv:NCAV_0114"/>